<evidence type="ECO:0000256" key="1">
    <source>
        <dbReference type="ARBA" id="ARBA00004651"/>
    </source>
</evidence>
<feature type="transmembrane region" description="Helical" evidence="6">
    <location>
        <begin position="62"/>
        <end position="81"/>
    </location>
</feature>
<evidence type="ECO:0000313" key="9">
    <source>
        <dbReference type="Proteomes" id="UP000574369"/>
    </source>
</evidence>
<name>A0ABR6GUF1_9BURK</name>
<protein>
    <submittedName>
        <fullName evidence="8">Drug/metabolite transporter (DMT)-like permease</fullName>
    </submittedName>
</protein>
<gene>
    <name evidence="8" type="ORF">FHS28_002169</name>
</gene>
<dbReference type="InterPro" id="IPR000620">
    <property type="entry name" value="EamA_dom"/>
</dbReference>
<dbReference type="PANTHER" id="PTHR42920">
    <property type="entry name" value="OS03G0707200 PROTEIN-RELATED"/>
    <property type="match status" value="1"/>
</dbReference>
<dbReference type="Pfam" id="PF00892">
    <property type="entry name" value="EamA"/>
    <property type="match status" value="1"/>
</dbReference>
<evidence type="ECO:0000313" key="8">
    <source>
        <dbReference type="EMBL" id="MBB3194773.1"/>
    </source>
</evidence>
<keyword evidence="5 6" id="KW-0472">Membrane</keyword>
<evidence type="ECO:0000256" key="2">
    <source>
        <dbReference type="ARBA" id="ARBA00022475"/>
    </source>
</evidence>
<feature type="transmembrane region" description="Helical" evidence="6">
    <location>
        <begin position="289"/>
        <end position="309"/>
    </location>
</feature>
<organism evidence="8 9">
    <name type="scientific">Roseateles terrae</name>
    <dbReference type="NCBI Taxonomy" id="431060"/>
    <lineage>
        <taxon>Bacteria</taxon>
        <taxon>Pseudomonadati</taxon>
        <taxon>Pseudomonadota</taxon>
        <taxon>Betaproteobacteria</taxon>
        <taxon>Burkholderiales</taxon>
        <taxon>Sphaerotilaceae</taxon>
        <taxon>Roseateles</taxon>
    </lineage>
</organism>
<sequence>MGIGLLFALTAGLMWGLVFVAPLLLPDYPAVWLTAGRYLAFGLIAVPLALLDRRELSRLSRADWWAACRLSAIGNFLYYLTLSAAIQRAGGPLPTMLIGTLPVVIALCSNHRNAARDGHYRWAQLAPALLLMAAGIACVNQVEQAAVAQADRARYLQGALLACIAVACWTWYPIRNADWLRAHSDRSPRAWATAQGLVTLPMALLAFLGIGLLQAAGVALFPADFALPAGPRPWAYVGLMLAVGLLASWLGTLCWNEASQRLPTALVGQLIVFETLSALAYAQCLRGEWPRPVSVAGVVLLVAGVCWALRLKTVKPVACPVNAG</sequence>
<proteinExistence type="predicted"/>
<comment type="caution">
    <text evidence="8">The sequence shown here is derived from an EMBL/GenBank/DDBJ whole genome shotgun (WGS) entry which is preliminary data.</text>
</comment>
<evidence type="ECO:0000256" key="5">
    <source>
        <dbReference type="ARBA" id="ARBA00023136"/>
    </source>
</evidence>
<dbReference type="SUPFAM" id="SSF103481">
    <property type="entry name" value="Multidrug resistance efflux transporter EmrE"/>
    <property type="match status" value="1"/>
</dbReference>
<feature type="transmembrane region" description="Helical" evidence="6">
    <location>
        <begin position="154"/>
        <end position="174"/>
    </location>
</feature>
<evidence type="ECO:0000256" key="4">
    <source>
        <dbReference type="ARBA" id="ARBA00022989"/>
    </source>
</evidence>
<keyword evidence="9" id="KW-1185">Reference proteome</keyword>
<feature type="transmembrane region" description="Helical" evidence="6">
    <location>
        <begin position="30"/>
        <end position="50"/>
    </location>
</feature>
<feature type="transmembrane region" description="Helical" evidence="6">
    <location>
        <begin position="233"/>
        <end position="255"/>
    </location>
</feature>
<keyword evidence="2" id="KW-1003">Cell membrane</keyword>
<feature type="transmembrane region" description="Helical" evidence="6">
    <location>
        <begin position="122"/>
        <end position="142"/>
    </location>
</feature>
<dbReference type="EMBL" id="JACHXO010000003">
    <property type="protein sequence ID" value="MBB3194773.1"/>
    <property type="molecule type" value="Genomic_DNA"/>
</dbReference>
<accession>A0ABR6GUF1</accession>
<comment type="subcellular location">
    <subcellularLocation>
        <location evidence="1">Cell membrane</location>
        <topology evidence="1">Multi-pass membrane protein</topology>
    </subcellularLocation>
</comment>
<feature type="transmembrane region" description="Helical" evidence="6">
    <location>
        <begin position="93"/>
        <end position="110"/>
    </location>
</feature>
<feature type="transmembrane region" description="Helical" evidence="6">
    <location>
        <begin position="262"/>
        <end position="283"/>
    </location>
</feature>
<dbReference type="PANTHER" id="PTHR42920:SF11">
    <property type="entry name" value="INNER MEMBRANE PROTEIN YTFF"/>
    <property type="match status" value="1"/>
</dbReference>
<keyword evidence="3 6" id="KW-0812">Transmembrane</keyword>
<dbReference type="InterPro" id="IPR037185">
    <property type="entry name" value="EmrE-like"/>
</dbReference>
<keyword evidence="4 6" id="KW-1133">Transmembrane helix</keyword>
<dbReference type="InterPro" id="IPR051258">
    <property type="entry name" value="Diverse_Substrate_Transporter"/>
</dbReference>
<evidence type="ECO:0000259" key="7">
    <source>
        <dbReference type="Pfam" id="PF00892"/>
    </source>
</evidence>
<dbReference type="RefSeq" id="WP_088452785.1">
    <property type="nucleotide sequence ID" value="NZ_JACHXO010000003.1"/>
</dbReference>
<dbReference type="Proteomes" id="UP000574369">
    <property type="component" value="Unassembled WGS sequence"/>
</dbReference>
<feature type="transmembrane region" description="Helical" evidence="6">
    <location>
        <begin position="195"/>
        <end position="221"/>
    </location>
</feature>
<reference evidence="8 9" key="1">
    <citation type="submission" date="2020-08" db="EMBL/GenBank/DDBJ databases">
        <title>Genomic Encyclopedia of Type Strains, Phase III (KMG-III): the genomes of soil and plant-associated and newly described type strains.</title>
        <authorList>
            <person name="Whitman W."/>
        </authorList>
    </citation>
    <scope>NUCLEOTIDE SEQUENCE [LARGE SCALE GENOMIC DNA]</scope>
    <source>
        <strain evidence="8 9">CECT 7247</strain>
    </source>
</reference>
<feature type="domain" description="EamA" evidence="7">
    <location>
        <begin position="3"/>
        <end position="109"/>
    </location>
</feature>
<evidence type="ECO:0000256" key="3">
    <source>
        <dbReference type="ARBA" id="ARBA00022692"/>
    </source>
</evidence>
<evidence type="ECO:0000256" key="6">
    <source>
        <dbReference type="SAM" id="Phobius"/>
    </source>
</evidence>